<feature type="transmembrane region" description="Helical" evidence="7">
    <location>
        <begin position="244"/>
        <end position="266"/>
    </location>
</feature>
<feature type="transmembrane region" description="Helical" evidence="7">
    <location>
        <begin position="511"/>
        <end position="528"/>
    </location>
</feature>
<feature type="transmembrane region" description="Helical" evidence="7">
    <location>
        <begin position="169"/>
        <end position="190"/>
    </location>
</feature>
<evidence type="ECO:0000256" key="4">
    <source>
        <dbReference type="ARBA" id="ARBA00022989"/>
    </source>
</evidence>
<keyword evidence="4 7" id="KW-1133">Transmembrane helix</keyword>
<evidence type="ECO:0000256" key="2">
    <source>
        <dbReference type="ARBA" id="ARBA00022448"/>
    </source>
</evidence>
<proteinExistence type="predicted"/>
<dbReference type="AlphaFoldDB" id="A0A512PBW4"/>
<evidence type="ECO:0000313" key="10">
    <source>
        <dbReference type="Proteomes" id="UP000321798"/>
    </source>
</evidence>
<protein>
    <submittedName>
        <fullName evidence="9">MFS transporter</fullName>
    </submittedName>
</protein>
<evidence type="ECO:0000259" key="8">
    <source>
        <dbReference type="PROSITE" id="PS50850"/>
    </source>
</evidence>
<dbReference type="SUPFAM" id="SSF103473">
    <property type="entry name" value="MFS general substrate transporter"/>
    <property type="match status" value="1"/>
</dbReference>
<feature type="transmembrane region" description="Helical" evidence="7">
    <location>
        <begin position="202"/>
        <end position="224"/>
    </location>
</feature>
<comment type="caution">
    <text evidence="9">The sequence shown here is derived from an EMBL/GenBank/DDBJ whole genome shotgun (WGS) entry which is preliminary data.</text>
</comment>
<dbReference type="InterPro" id="IPR011701">
    <property type="entry name" value="MFS"/>
</dbReference>
<feature type="transmembrane region" description="Helical" evidence="7">
    <location>
        <begin position="110"/>
        <end position="132"/>
    </location>
</feature>
<dbReference type="EMBL" id="BKAL01000004">
    <property type="protein sequence ID" value="GEP68697.1"/>
    <property type="molecule type" value="Genomic_DNA"/>
</dbReference>
<dbReference type="InterPro" id="IPR020846">
    <property type="entry name" value="MFS_dom"/>
</dbReference>
<feature type="transmembrane region" description="Helical" evidence="7">
    <location>
        <begin position="378"/>
        <end position="404"/>
    </location>
</feature>
<sequence>MSAQGSTRDEVATAAAGAVLLTLASAQFLMTLDSSVMNVSMATVANDVGTTITGIQTAITLYTLVMATLMITGGKIGTLIGRRRAFSIGCVVYGLGSFVTGLAPNLTVLIIGWSFLEGIGAALIMPAIVALVAGNFEPSARPRAYGLVAAAGAIAVAVGPLVGGAATTYLSWRVVFFSEVLVVLVILVLSRRIKDIPTRATGRIDLVGTLLSVVGLGTAVYGILRSSEWGWIAPKPGATAILGLSMTFWFVVVGAFVVWLFVLWETRLEQNGGDPLVRPTMLANPQLVGGLLMFFFQFLLQAGTFFIVPLFLSVVLELPAVETGLKIMPLSVALLLAAAGIPRRWPHASPRRVSRIGVILMLLGIVVLMSGIRLDASAAVVAVPMVLIGLGIGALSSQLGAVTVSAVPTEESGEVGGLQNTATNLGASLGTALAGSVLITVLTTSLIAGIQDNPDVPEQVRSQASVQLASGVPFLSDTALESALTEAGVDPTTTQAVVQENQVARVDGLDSALATLAILAVVSLFFTGRIPREPPGATAPDATPDPTTAEPV</sequence>
<dbReference type="PANTHER" id="PTHR42718:SF9">
    <property type="entry name" value="MAJOR FACILITATOR SUPERFAMILY MULTIDRUG TRANSPORTER MFSC"/>
    <property type="match status" value="1"/>
</dbReference>
<dbReference type="InterPro" id="IPR036259">
    <property type="entry name" value="MFS_trans_sf"/>
</dbReference>
<dbReference type="PROSITE" id="PS50850">
    <property type="entry name" value="MFS"/>
    <property type="match status" value="1"/>
</dbReference>
<feature type="domain" description="Major facilitator superfamily (MFS) profile" evidence="8">
    <location>
        <begin position="19"/>
        <end position="535"/>
    </location>
</feature>
<feature type="region of interest" description="Disordered" evidence="6">
    <location>
        <begin position="532"/>
        <end position="552"/>
    </location>
</feature>
<dbReference type="Pfam" id="PF07690">
    <property type="entry name" value="MFS_1"/>
    <property type="match status" value="1"/>
</dbReference>
<keyword evidence="3 7" id="KW-0812">Transmembrane</keyword>
<dbReference type="GO" id="GO:0022857">
    <property type="term" value="F:transmembrane transporter activity"/>
    <property type="evidence" value="ECO:0007669"/>
    <property type="project" value="InterPro"/>
</dbReference>
<dbReference type="OrthoDB" id="5315310at2"/>
<comment type="subcellular location">
    <subcellularLocation>
        <location evidence="1">Cell membrane</location>
        <topology evidence="1">Multi-pass membrane protein</topology>
    </subcellularLocation>
</comment>
<name>A0A512PBW4_9CELL</name>
<dbReference type="CDD" id="cd17321">
    <property type="entry name" value="MFS_MMR_MDR_like"/>
    <property type="match status" value="1"/>
</dbReference>
<dbReference type="PANTHER" id="PTHR42718">
    <property type="entry name" value="MAJOR FACILITATOR SUPERFAMILY MULTIDRUG TRANSPORTER MFSC"/>
    <property type="match status" value="1"/>
</dbReference>
<evidence type="ECO:0000256" key="7">
    <source>
        <dbReference type="SAM" id="Phobius"/>
    </source>
</evidence>
<dbReference type="Proteomes" id="UP000321798">
    <property type="component" value="Unassembled WGS sequence"/>
</dbReference>
<feature type="transmembrane region" description="Helical" evidence="7">
    <location>
        <begin position="287"/>
        <end position="312"/>
    </location>
</feature>
<feature type="transmembrane region" description="Helical" evidence="7">
    <location>
        <begin position="144"/>
        <end position="163"/>
    </location>
</feature>
<evidence type="ECO:0000256" key="6">
    <source>
        <dbReference type="SAM" id="MobiDB-lite"/>
    </source>
</evidence>
<evidence type="ECO:0000256" key="3">
    <source>
        <dbReference type="ARBA" id="ARBA00022692"/>
    </source>
</evidence>
<keyword evidence="5 7" id="KW-0472">Membrane</keyword>
<dbReference type="Gene3D" id="1.20.1250.20">
    <property type="entry name" value="MFS general substrate transporter like domains"/>
    <property type="match status" value="2"/>
</dbReference>
<feature type="transmembrane region" description="Helical" evidence="7">
    <location>
        <begin position="353"/>
        <end position="372"/>
    </location>
</feature>
<dbReference type="RefSeq" id="WP_146952455.1">
    <property type="nucleotide sequence ID" value="NZ_BAABBJ010000003.1"/>
</dbReference>
<feature type="compositionally biased region" description="Low complexity" evidence="6">
    <location>
        <begin position="535"/>
        <end position="552"/>
    </location>
</feature>
<evidence type="ECO:0000256" key="1">
    <source>
        <dbReference type="ARBA" id="ARBA00004651"/>
    </source>
</evidence>
<keyword evidence="2" id="KW-0813">Transport</keyword>
<keyword evidence="10" id="KW-1185">Reference proteome</keyword>
<reference evidence="9 10" key="1">
    <citation type="submission" date="2019-07" db="EMBL/GenBank/DDBJ databases">
        <title>Whole genome shotgun sequence of Cellulomonas soli NBRC 109434.</title>
        <authorList>
            <person name="Hosoyama A."/>
            <person name="Uohara A."/>
            <person name="Ohji S."/>
            <person name="Ichikawa N."/>
        </authorList>
    </citation>
    <scope>NUCLEOTIDE SEQUENCE [LARGE SCALE GENOMIC DNA]</scope>
    <source>
        <strain evidence="9 10">NBRC 109434</strain>
    </source>
</reference>
<dbReference type="PRINTS" id="PR01036">
    <property type="entry name" value="TCRTETB"/>
</dbReference>
<accession>A0A512PBW4</accession>
<dbReference type="GO" id="GO:0005886">
    <property type="term" value="C:plasma membrane"/>
    <property type="evidence" value="ECO:0007669"/>
    <property type="project" value="UniProtKB-SubCell"/>
</dbReference>
<gene>
    <name evidence="9" type="ORF">CSO01_14120</name>
</gene>
<feature type="transmembrane region" description="Helical" evidence="7">
    <location>
        <begin position="85"/>
        <end position="104"/>
    </location>
</feature>
<feature type="transmembrane region" description="Helical" evidence="7">
    <location>
        <begin position="425"/>
        <end position="450"/>
    </location>
</feature>
<organism evidence="9 10">
    <name type="scientific">Cellulomonas soli</name>
    <dbReference type="NCBI Taxonomy" id="931535"/>
    <lineage>
        <taxon>Bacteria</taxon>
        <taxon>Bacillati</taxon>
        <taxon>Actinomycetota</taxon>
        <taxon>Actinomycetes</taxon>
        <taxon>Micrococcales</taxon>
        <taxon>Cellulomonadaceae</taxon>
        <taxon>Cellulomonas</taxon>
    </lineage>
</organism>
<evidence type="ECO:0000313" key="9">
    <source>
        <dbReference type="EMBL" id="GEP68697.1"/>
    </source>
</evidence>
<feature type="transmembrane region" description="Helical" evidence="7">
    <location>
        <begin position="50"/>
        <end position="73"/>
    </location>
</feature>
<feature type="transmembrane region" description="Helical" evidence="7">
    <location>
        <begin position="324"/>
        <end position="341"/>
    </location>
</feature>
<evidence type="ECO:0000256" key="5">
    <source>
        <dbReference type="ARBA" id="ARBA00023136"/>
    </source>
</evidence>